<organism evidence="2 3">
    <name type="scientific">Liparis tanakae</name>
    <name type="common">Tanaka's snailfish</name>
    <dbReference type="NCBI Taxonomy" id="230148"/>
    <lineage>
        <taxon>Eukaryota</taxon>
        <taxon>Metazoa</taxon>
        <taxon>Chordata</taxon>
        <taxon>Craniata</taxon>
        <taxon>Vertebrata</taxon>
        <taxon>Euteleostomi</taxon>
        <taxon>Actinopterygii</taxon>
        <taxon>Neopterygii</taxon>
        <taxon>Teleostei</taxon>
        <taxon>Neoteleostei</taxon>
        <taxon>Acanthomorphata</taxon>
        <taxon>Eupercaria</taxon>
        <taxon>Perciformes</taxon>
        <taxon>Cottioidei</taxon>
        <taxon>Cottales</taxon>
        <taxon>Liparidae</taxon>
        <taxon>Liparis</taxon>
    </lineage>
</organism>
<name>A0A4Z2J3M6_9TELE</name>
<protein>
    <submittedName>
        <fullName evidence="2">Uncharacterized protein</fullName>
    </submittedName>
</protein>
<dbReference type="Proteomes" id="UP000314294">
    <property type="component" value="Unassembled WGS sequence"/>
</dbReference>
<proteinExistence type="predicted"/>
<dbReference type="AlphaFoldDB" id="A0A4Z2J3M6"/>
<feature type="region of interest" description="Disordered" evidence="1">
    <location>
        <begin position="1"/>
        <end position="22"/>
    </location>
</feature>
<feature type="region of interest" description="Disordered" evidence="1">
    <location>
        <begin position="71"/>
        <end position="102"/>
    </location>
</feature>
<gene>
    <name evidence="2" type="ORF">EYF80_005709</name>
</gene>
<sequence>MEREKKKTPRGSAHSGNAGWRQTKQAAVLESAAYICVLAKVVHGTARYCTLSNTSAATTFFPSLQADHRLPGKSPVADSLSKACKPGTAAGPEGLRSHLEMR</sequence>
<evidence type="ECO:0000313" key="2">
    <source>
        <dbReference type="EMBL" id="TNN84103.1"/>
    </source>
</evidence>
<comment type="caution">
    <text evidence="2">The sequence shown here is derived from an EMBL/GenBank/DDBJ whole genome shotgun (WGS) entry which is preliminary data.</text>
</comment>
<evidence type="ECO:0000313" key="3">
    <source>
        <dbReference type="Proteomes" id="UP000314294"/>
    </source>
</evidence>
<evidence type="ECO:0000256" key="1">
    <source>
        <dbReference type="SAM" id="MobiDB-lite"/>
    </source>
</evidence>
<dbReference type="EMBL" id="SRLO01000029">
    <property type="protein sequence ID" value="TNN84103.1"/>
    <property type="molecule type" value="Genomic_DNA"/>
</dbReference>
<accession>A0A4Z2J3M6</accession>
<keyword evidence="3" id="KW-1185">Reference proteome</keyword>
<reference evidence="2 3" key="1">
    <citation type="submission" date="2019-03" db="EMBL/GenBank/DDBJ databases">
        <title>First draft genome of Liparis tanakae, snailfish: a comprehensive survey of snailfish specific genes.</title>
        <authorList>
            <person name="Kim W."/>
            <person name="Song I."/>
            <person name="Jeong J.-H."/>
            <person name="Kim D."/>
            <person name="Kim S."/>
            <person name="Ryu S."/>
            <person name="Song J.Y."/>
            <person name="Lee S.K."/>
        </authorList>
    </citation>
    <scope>NUCLEOTIDE SEQUENCE [LARGE SCALE GENOMIC DNA]</scope>
    <source>
        <tissue evidence="2">Muscle</tissue>
    </source>
</reference>